<protein>
    <submittedName>
        <fullName evidence="1">Uncharacterized protein</fullName>
    </submittedName>
</protein>
<proteinExistence type="predicted"/>
<dbReference type="Proteomes" id="UP000886501">
    <property type="component" value="Unassembled WGS sequence"/>
</dbReference>
<dbReference type="EMBL" id="MU118001">
    <property type="protein sequence ID" value="KAF9649212.1"/>
    <property type="molecule type" value="Genomic_DNA"/>
</dbReference>
<evidence type="ECO:0000313" key="1">
    <source>
        <dbReference type="EMBL" id="KAF9649212.1"/>
    </source>
</evidence>
<comment type="caution">
    <text evidence="1">The sequence shown here is derived from an EMBL/GenBank/DDBJ whole genome shotgun (WGS) entry which is preliminary data.</text>
</comment>
<sequence length="714" mass="78677">MLSSTAKKLNSFKGYLASKDPRPLSPPTSPSVSFQPGGGDPSSPGADPGYATRQSWTQWAGEKLWRNGQAQSNNANVVEKLSLFPGWAARRIHTPSPGEVDIHFDVEIYVAGFASKLNNPESMSRSQKTFLRLAKGFASLPKLRDEAKPDQIPPPSSEMTDVKEMQSLEEHFRKLNNNLDTPPSSYSSTSSTLLGRSSSNSSRSSSSSDSQPIERTALAANAVRELHANLEQRLMPFWSSALSGRTIRVSLYISEEAASIAQALGKEAHDFNDPRLQPVASRKVTTAQDGSFQVKFGVPWDILCQHPDGVCVAFGDMTIEHDFFVLAELLPPPSPSSSSAVPQLTQVHDTLVSGAQIKIPLSHTPIRVLSDIDDTVKIANILAGARVIFYTVFVRNLVEMVIPGMGDWYTEMWRRGVRFHYVSNGPFEVLPMLNEFFPLAKLPPGSIKLRSYAGRSLFSGLLSAPAVRKRQGVIDVLSSFPESQFILVGDSGEQDIELYTAVATERPQQILAIFIRDARSTSNGGKPQPVEDPIGATAHTRWRGYTQRSDSSGSLRSFRQISRGASSEVTSAQPMMTPSPTPAYQNRQRSRSYSKRQNSTDYFSQSDRSSPASINTNDDDTVPWLSNTQNQEEPMTGEIDASAGLGPKPAKVPSAEWKRLELQMRVDRARMNMPQSVKFRLFVDPEECVEAFEVLDWLAKQDIKPDPNATARVN</sequence>
<keyword evidence="2" id="KW-1185">Reference proteome</keyword>
<reference evidence="1" key="2">
    <citation type="journal article" date="2020" name="Nat. Commun.">
        <title>Large-scale genome sequencing of mycorrhizal fungi provides insights into the early evolution of symbiotic traits.</title>
        <authorList>
            <person name="Miyauchi S."/>
            <person name="Kiss E."/>
            <person name="Kuo A."/>
            <person name="Drula E."/>
            <person name="Kohler A."/>
            <person name="Sanchez-Garcia M."/>
            <person name="Morin E."/>
            <person name="Andreopoulos B."/>
            <person name="Barry K.W."/>
            <person name="Bonito G."/>
            <person name="Buee M."/>
            <person name="Carver A."/>
            <person name="Chen C."/>
            <person name="Cichocki N."/>
            <person name="Clum A."/>
            <person name="Culley D."/>
            <person name="Crous P.W."/>
            <person name="Fauchery L."/>
            <person name="Girlanda M."/>
            <person name="Hayes R.D."/>
            <person name="Keri Z."/>
            <person name="LaButti K."/>
            <person name="Lipzen A."/>
            <person name="Lombard V."/>
            <person name="Magnuson J."/>
            <person name="Maillard F."/>
            <person name="Murat C."/>
            <person name="Nolan M."/>
            <person name="Ohm R.A."/>
            <person name="Pangilinan J."/>
            <person name="Pereira M.F."/>
            <person name="Perotto S."/>
            <person name="Peter M."/>
            <person name="Pfister S."/>
            <person name="Riley R."/>
            <person name="Sitrit Y."/>
            <person name="Stielow J.B."/>
            <person name="Szollosi G."/>
            <person name="Zifcakova L."/>
            <person name="Stursova M."/>
            <person name="Spatafora J.W."/>
            <person name="Tedersoo L."/>
            <person name="Vaario L.M."/>
            <person name="Yamada A."/>
            <person name="Yan M."/>
            <person name="Wang P."/>
            <person name="Xu J."/>
            <person name="Bruns T."/>
            <person name="Baldrian P."/>
            <person name="Vilgalys R."/>
            <person name="Dunand C."/>
            <person name="Henrissat B."/>
            <person name="Grigoriev I.V."/>
            <person name="Hibbett D."/>
            <person name="Nagy L.G."/>
            <person name="Martin F.M."/>
        </authorList>
    </citation>
    <scope>NUCLEOTIDE SEQUENCE</scope>
    <source>
        <strain evidence="1">P2</strain>
    </source>
</reference>
<gene>
    <name evidence="1" type="ORF">BDM02DRAFT_1948477</name>
</gene>
<reference evidence="1" key="1">
    <citation type="submission" date="2019-10" db="EMBL/GenBank/DDBJ databases">
        <authorList>
            <consortium name="DOE Joint Genome Institute"/>
            <person name="Kuo A."/>
            <person name="Miyauchi S."/>
            <person name="Kiss E."/>
            <person name="Drula E."/>
            <person name="Kohler A."/>
            <person name="Sanchez-Garcia M."/>
            <person name="Andreopoulos B."/>
            <person name="Barry K.W."/>
            <person name="Bonito G."/>
            <person name="Buee M."/>
            <person name="Carver A."/>
            <person name="Chen C."/>
            <person name="Cichocki N."/>
            <person name="Clum A."/>
            <person name="Culley D."/>
            <person name="Crous P.W."/>
            <person name="Fauchery L."/>
            <person name="Girlanda M."/>
            <person name="Hayes R."/>
            <person name="Keri Z."/>
            <person name="Labutti K."/>
            <person name="Lipzen A."/>
            <person name="Lombard V."/>
            <person name="Magnuson J."/>
            <person name="Maillard F."/>
            <person name="Morin E."/>
            <person name="Murat C."/>
            <person name="Nolan M."/>
            <person name="Ohm R."/>
            <person name="Pangilinan J."/>
            <person name="Pereira M."/>
            <person name="Perotto S."/>
            <person name="Peter M."/>
            <person name="Riley R."/>
            <person name="Sitrit Y."/>
            <person name="Stielow B."/>
            <person name="Szollosi G."/>
            <person name="Zifcakova L."/>
            <person name="Stursova M."/>
            <person name="Spatafora J.W."/>
            <person name="Tedersoo L."/>
            <person name="Vaario L.-M."/>
            <person name="Yamada A."/>
            <person name="Yan M."/>
            <person name="Wang P."/>
            <person name="Xu J."/>
            <person name="Bruns T."/>
            <person name="Baldrian P."/>
            <person name="Vilgalys R."/>
            <person name="Henrissat B."/>
            <person name="Grigoriev I.V."/>
            <person name="Hibbett D."/>
            <person name="Nagy L.G."/>
            <person name="Martin F.M."/>
        </authorList>
    </citation>
    <scope>NUCLEOTIDE SEQUENCE</scope>
    <source>
        <strain evidence="1">P2</strain>
    </source>
</reference>
<organism evidence="1 2">
    <name type="scientific">Thelephora ganbajun</name>
    <name type="common">Ganba fungus</name>
    <dbReference type="NCBI Taxonomy" id="370292"/>
    <lineage>
        <taxon>Eukaryota</taxon>
        <taxon>Fungi</taxon>
        <taxon>Dikarya</taxon>
        <taxon>Basidiomycota</taxon>
        <taxon>Agaricomycotina</taxon>
        <taxon>Agaricomycetes</taxon>
        <taxon>Thelephorales</taxon>
        <taxon>Thelephoraceae</taxon>
        <taxon>Thelephora</taxon>
    </lineage>
</organism>
<evidence type="ECO:0000313" key="2">
    <source>
        <dbReference type="Proteomes" id="UP000886501"/>
    </source>
</evidence>
<name>A0ACB6ZHY7_THEGA</name>
<accession>A0ACB6ZHY7</accession>